<evidence type="ECO:0000256" key="3">
    <source>
        <dbReference type="ARBA" id="ARBA00011738"/>
    </source>
</evidence>
<dbReference type="HAMAP" id="MF_00778">
    <property type="entry name" value="SSI"/>
    <property type="match status" value="1"/>
</dbReference>
<evidence type="ECO:0000256" key="6">
    <source>
        <dbReference type="ARBA" id="ARBA00022900"/>
    </source>
</evidence>
<sequence length="140" mass="14451" precursor="true">MRNPIRSAVAIPLLSAGMLLALSGTATADTASLYAPSALTLTVAEGDSAATTTPQRAVTLSCRPTDGGTHPAPADACTELRTVQGDFSALKGSGPIVCPMVYDPVVVTAQGVWEGRRVDFERTYSNSCVLAAEGTSVFDF</sequence>
<comment type="subunit">
    <text evidence="3 8">Homodimer.</text>
</comment>
<keyword evidence="12" id="KW-1185">Reference proteome</keyword>
<dbReference type="GO" id="GO:0004867">
    <property type="term" value="F:serine-type endopeptidase inhibitor activity"/>
    <property type="evidence" value="ECO:0007669"/>
    <property type="project" value="UniProtKB-UniRule"/>
</dbReference>
<accession>A0A345XR46</accession>
<dbReference type="Proteomes" id="UP000254425">
    <property type="component" value="Chromosome"/>
</dbReference>
<evidence type="ECO:0000256" key="7">
    <source>
        <dbReference type="ARBA" id="ARBA00023157"/>
    </source>
</evidence>
<keyword evidence="6 8" id="KW-0722">Serine protease inhibitor</keyword>
<dbReference type="InterPro" id="IPR000691">
    <property type="entry name" value="Prot_inh_I16_SSI"/>
</dbReference>
<dbReference type="GO" id="GO:0005576">
    <property type="term" value="C:extracellular region"/>
    <property type="evidence" value="ECO:0007669"/>
    <property type="project" value="UniProtKB-SubCell"/>
</dbReference>
<keyword evidence="5 8" id="KW-0646">Protease inhibitor</keyword>
<comment type="function">
    <text evidence="8">Strong inhibitor of bacterial serine proteases such as subtilisin.</text>
</comment>
<protein>
    <recommendedName>
        <fullName evidence="8">Probable subtilase-type protease inhibitor</fullName>
    </recommendedName>
</protein>
<comment type="similarity">
    <text evidence="2 8 9">Belongs to the protease inhibitor I16 (SSI) family.</text>
</comment>
<keyword evidence="7 8" id="KW-1015">Disulfide bond</keyword>
<dbReference type="RefSeq" id="WP_208879374.1">
    <property type="nucleotide sequence ID" value="NZ_CP031320.1"/>
</dbReference>
<evidence type="ECO:0000256" key="2">
    <source>
        <dbReference type="ARBA" id="ARBA00010472"/>
    </source>
</evidence>
<keyword evidence="4 8" id="KW-0964">Secreted</keyword>
<evidence type="ECO:0000256" key="1">
    <source>
        <dbReference type="ARBA" id="ARBA00004613"/>
    </source>
</evidence>
<dbReference type="InterPro" id="IPR023549">
    <property type="entry name" value="Subtilisin_inhibitor"/>
</dbReference>
<feature type="chain" id="PRO_5017093588" description="Probable subtilase-type protease inhibitor" evidence="8">
    <location>
        <begin position="29"/>
        <end position="140"/>
    </location>
</feature>
<keyword evidence="8" id="KW-0732">Signal</keyword>
<evidence type="ECO:0000259" key="10">
    <source>
        <dbReference type="Pfam" id="PF00720"/>
    </source>
</evidence>
<dbReference type="SUPFAM" id="SSF55399">
    <property type="entry name" value="Subtilisin inhibitor"/>
    <property type="match status" value="1"/>
</dbReference>
<dbReference type="InterPro" id="IPR020054">
    <property type="entry name" value="Prot_inh_SSI_I16_CS"/>
</dbReference>
<evidence type="ECO:0000256" key="9">
    <source>
        <dbReference type="RuleBase" id="RU003471"/>
    </source>
</evidence>
<dbReference type="InterPro" id="IPR036819">
    <property type="entry name" value="Subtilisin_inhibitor-like_sf"/>
</dbReference>
<reference evidence="11 12" key="1">
    <citation type="submission" date="2018-07" db="EMBL/GenBank/DDBJ databases">
        <title>Draft genome of the type strain Streptomyces armeniacus ATCC 15676.</title>
        <authorList>
            <person name="Labana P."/>
            <person name="Gosse J.T."/>
            <person name="Boddy C.N."/>
        </authorList>
    </citation>
    <scope>NUCLEOTIDE SEQUENCE [LARGE SCALE GENOMIC DNA]</scope>
    <source>
        <strain evidence="11 12">ATCC 15676</strain>
    </source>
</reference>
<evidence type="ECO:0000313" key="12">
    <source>
        <dbReference type="Proteomes" id="UP000254425"/>
    </source>
</evidence>
<evidence type="ECO:0000256" key="5">
    <source>
        <dbReference type="ARBA" id="ARBA00022690"/>
    </source>
</evidence>
<dbReference type="EMBL" id="CP031320">
    <property type="protein sequence ID" value="AXK34112.1"/>
    <property type="molecule type" value="Genomic_DNA"/>
</dbReference>
<evidence type="ECO:0000256" key="8">
    <source>
        <dbReference type="HAMAP-Rule" id="MF_00778"/>
    </source>
</evidence>
<name>A0A345XR46_9ACTN</name>
<feature type="signal peptide" evidence="8">
    <location>
        <begin position="1"/>
        <end position="28"/>
    </location>
</feature>
<evidence type="ECO:0000256" key="4">
    <source>
        <dbReference type="ARBA" id="ARBA00022525"/>
    </source>
</evidence>
<organism evidence="11 12">
    <name type="scientific">Streptomyces armeniacus</name>
    <dbReference type="NCBI Taxonomy" id="83291"/>
    <lineage>
        <taxon>Bacteria</taxon>
        <taxon>Bacillati</taxon>
        <taxon>Actinomycetota</taxon>
        <taxon>Actinomycetes</taxon>
        <taxon>Kitasatosporales</taxon>
        <taxon>Streptomycetaceae</taxon>
        <taxon>Streptomyces</taxon>
    </lineage>
</organism>
<gene>
    <name evidence="8" type="primary">sti</name>
    <name evidence="11" type="ORF">DVA86_17055</name>
</gene>
<feature type="disulfide bond" evidence="8">
    <location>
        <begin position="62"/>
        <end position="77"/>
    </location>
</feature>
<dbReference type="PRINTS" id="PR00294">
    <property type="entry name" value="SSBTLNINHBTR"/>
</dbReference>
<dbReference type="Gene3D" id="3.30.350.10">
    <property type="entry name" value="Subtilisin inhibitor-like"/>
    <property type="match status" value="1"/>
</dbReference>
<dbReference type="AlphaFoldDB" id="A0A345XR46"/>
<feature type="disulfide bond" evidence="8">
    <location>
        <begin position="98"/>
        <end position="128"/>
    </location>
</feature>
<evidence type="ECO:0000313" key="11">
    <source>
        <dbReference type="EMBL" id="AXK34112.1"/>
    </source>
</evidence>
<proteinExistence type="inferred from homology"/>
<comment type="subcellular location">
    <subcellularLocation>
        <location evidence="1 8">Secreted</location>
    </subcellularLocation>
</comment>
<dbReference type="KEGG" id="sarm:DVA86_17055"/>
<feature type="site" description="Reactive bond" evidence="8">
    <location>
        <begin position="100"/>
        <end position="101"/>
    </location>
</feature>
<dbReference type="PROSITE" id="PS00999">
    <property type="entry name" value="SSI"/>
    <property type="match status" value="1"/>
</dbReference>
<dbReference type="Pfam" id="PF00720">
    <property type="entry name" value="SSI"/>
    <property type="match status" value="1"/>
</dbReference>
<feature type="domain" description="Subtilisin inhibitor" evidence="10">
    <location>
        <begin position="35"/>
        <end position="126"/>
    </location>
</feature>